<dbReference type="PATRIC" id="fig|1227496.3.peg.730"/>
<evidence type="ECO:0000256" key="1">
    <source>
        <dbReference type="SAM" id="Phobius"/>
    </source>
</evidence>
<protein>
    <submittedName>
        <fullName evidence="2">Uncharacterized protein</fullName>
    </submittedName>
</protein>
<organism evidence="2 3">
    <name type="scientific">Natrinema versiforme JCM 10478</name>
    <dbReference type="NCBI Taxonomy" id="1227496"/>
    <lineage>
        <taxon>Archaea</taxon>
        <taxon>Methanobacteriati</taxon>
        <taxon>Methanobacteriota</taxon>
        <taxon>Stenosarchaea group</taxon>
        <taxon>Halobacteria</taxon>
        <taxon>Halobacteriales</taxon>
        <taxon>Natrialbaceae</taxon>
        <taxon>Natrinema</taxon>
    </lineage>
</organism>
<dbReference type="EMBL" id="AOID01000013">
    <property type="protein sequence ID" value="ELY70007.1"/>
    <property type="molecule type" value="Genomic_DNA"/>
</dbReference>
<name>L9Y8L6_9EURY</name>
<sequence length="222" mass="23493">MVSESGTQLRDRVDISAIVTIGGFSGILFVLGVDASIIGMVLAAAVVAPLGEAAIDRFGIDPALSWIGFGSVAVIAGVVQLREGGLWFGGVLLAAGCWICLDGLSARHSGGATTDSEPDTTAEEITKDEVALVGQHNRWLLEALREADRPLTGDEIRDRTGLLDADLERLLEMHGEPGPIERVGNGYTIDENEMGAGPFVRNLVGSISSRLARPFRLFRPGN</sequence>
<feature type="transmembrane region" description="Helical" evidence="1">
    <location>
        <begin position="85"/>
        <end position="104"/>
    </location>
</feature>
<proteinExistence type="predicted"/>
<accession>L9Y8L6</accession>
<keyword evidence="1" id="KW-0472">Membrane</keyword>
<gene>
    <name evidence="2" type="ORF">C489_03631</name>
</gene>
<dbReference type="RefSeq" id="WP_006429776.1">
    <property type="nucleotide sequence ID" value="NZ_AOID01000013.1"/>
</dbReference>
<keyword evidence="3" id="KW-1185">Reference proteome</keyword>
<reference evidence="2 3" key="1">
    <citation type="journal article" date="2014" name="PLoS Genet.">
        <title>Phylogenetically driven sequencing of extremely halophilic archaea reveals strategies for static and dynamic osmo-response.</title>
        <authorList>
            <person name="Becker E.A."/>
            <person name="Seitzer P.M."/>
            <person name="Tritt A."/>
            <person name="Larsen D."/>
            <person name="Krusor M."/>
            <person name="Yao A.I."/>
            <person name="Wu D."/>
            <person name="Madern D."/>
            <person name="Eisen J.A."/>
            <person name="Darling A.E."/>
            <person name="Facciotti M.T."/>
        </authorList>
    </citation>
    <scope>NUCLEOTIDE SEQUENCE [LARGE SCALE GENOMIC DNA]</scope>
    <source>
        <strain evidence="2 3">JCM 10478</strain>
    </source>
</reference>
<evidence type="ECO:0000313" key="2">
    <source>
        <dbReference type="EMBL" id="ELY70007.1"/>
    </source>
</evidence>
<dbReference type="AlphaFoldDB" id="L9Y8L6"/>
<feature type="transmembrane region" description="Helical" evidence="1">
    <location>
        <begin position="62"/>
        <end position="79"/>
    </location>
</feature>
<keyword evidence="1" id="KW-1133">Transmembrane helix</keyword>
<comment type="caution">
    <text evidence="2">The sequence shown here is derived from an EMBL/GenBank/DDBJ whole genome shotgun (WGS) entry which is preliminary data.</text>
</comment>
<dbReference type="OrthoDB" id="206506at2157"/>
<keyword evidence="1" id="KW-0812">Transmembrane</keyword>
<evidence type="ECO:0000313" key="3">
    <source>
        <dbReference type="Proteomes" id="UP000011632"/>
    </source>
</evidence>
<dbReference type="Proteomes" id="UP000011632">
    <property type="component" value="Unassembled WGS sequence"/>
</dbReference>